<dbReference type="Proteomes" id="UP000314986">
    <property type="component" value="Unassembled WGS sequence"/>
</dbReference>
<reference evidence="2" key="5">
    <citation type="submission" date="2025-09" db="UniProtKB">
        <authorList>
            <consortium name="Ensembl"/>
        </authorList>
    </citation>
    <scope>IDENTIFICATION</scope>
</reference>
<dbReference type="GO" id="GO:0042254">
    <property type="term" value="P:ribosome biogenesis"/>
    <property type="evidence" value="ECO:0007669"/>
    <property type="project" value="TreeGrafter"/>
</dbReference>
<dbReference type="SUPFAM" id="SSF48371">
    <property type="entry name" value="ARM repeat"/>
    <property type="match status" value="1"/>
</dbReference>
<dbReference type="InParanoid" id="A0A4W3HNB5"/>
<feature type="domain" description="Nucleolar 27S pre-rRNA processing Urb2/Npa2 C-terminal" evidence="1">
    <location>
        <begin position="1345"/>
        <end position="1542"/>
    </location>
</feature>
<dbReference type="InterPro" id="IPR016024">
    <property type="entry name" value="ARM-type_fold"/>
</dbReference>
<reference evidence="2" key="4">
    <citation type="submission" date="2025-08" db="UniProtKB">
        <authorList>
            <consortium name="Ensembl"/>
        </authorList>
    </citation>
    <scope>IDENTIFICATION</scope>
</reference>
<proteinExistence type="predicted"/>
<name>A0A4W3HNB5_CALMI</name>
<dbReference type="Pfam" id="PF10441">
    <property type="entry name" value="Urb2"/>
    <property type="match status" value="1"/>
</dbReference>
<gene>
    <name evidence="2" type="primary">urb2</name>
</gene>
<dbReference type="Ensembl" id="ENSCMIT00000017909.1">
    <property type="protein sequence ID" value="ENSCMIP00000017571.1"/>
    <property type="gene ID" value="ENSCMIG00000008374.1"/>
</dbReference>
<dbReference type="KEGG" id="cmk:103179269"/>
<accession>A0A4W3HNB5</accession>
<keyword evidence="3" id="KW-1185">Reference proteome</keyword>
<dbReference type="GO" id="GO:0005730">
    <property type="term" value="C:nucleolus"/>
    <property type="evidence" value="ECO:0007669"/>
    <property type="project" value="TreeGrafter"/>
</dbReference>
<dbReference type="OrthoDB" id="160374at2759"/>
<dbReference type="PANTHER" id="PTHR15682">
    <property type="entry name" value="UNHEALTHY RIBOSOME BIOGENESIS PROTEIN 2 HOMOLOG"/>
    <property type="match status" value="1"/>
</dbReference>
<dbReference type="GeneID" id="103179269"/>
<sequence>MAVAYSGIHLKLKSPKTPWQDKLKLARFAWISQQCFIPNKEQVLLDWVSHTLTGYHSKKLVFGDEIVAGLWTYLDDILHSVKLQKLIKEGRVVNLRFTVAQTINDIISECSSEEPPGECAAYLARVLSCCQSILSSPALCIIYTTKWEQLVDLLGKLSLLVCSRLKSSNALCSTQLLNVLLLTIHHYLVVQRQQHNQTRVFTQVSAHLLQPCLLLRHLLTVKSWAGEEDGAARHRLSKDIRNKIEEFLLAGLFHQDHLNSYPEELLQRDGADGKKKNAVKLWLLPVKEMLDRLGDSEFFRPDSHIAVVGSSMPLLYKLFLESYCKDENRLLCFHMLARLFHSFALPHVSPAAGENLLPVTPASALLALDQLLTSAFANDIYNIAVDKIQNHEVQFAFYSRVAETLLSEPQPTIPAWFRCLKTLVLLNHLIVEPRLGDLVSLAWINTNITDPQKRKAQDMLLGTLLQTYAKLRQLPRLFHEVLDAICRPVTELRQPVLSTVLTTKLRECLADLPPSQVLDIWDMILKKCHDHLIPDLEGNFDLAEKMFAVSVLLHSILFNMRSLDSKTPVPIRRRTEQLMQEMPQTVVLPLLNMVKDHGESSSPWAASVSGAGLLLAYTWVEVNTMLQLNCPSYVSPESQAGKLAEGQAMKEGDFHCLLAELDSNAWLRIVQVSRKNSRLNQHFLELLSLQKMKKIIMQRGERSEEDNTSLRSAAAFVVLSGKSTSPSGRAQVWDGELSTLSEETREVAHWYLVTSNLFLLFPYLSQEDTRNIADVVLGSLLREDLLGSGRDSLTVPAISDSLLRSPLLPEMPALHSAFISGLTERIGELVASSGNIAAAQLLRGLADPNIPWHEDFFVRSRKDRVPKTQLQEPQEDANSPQKLVEALAESILSQAKSSSPLALSEQQRQELLCALDQLLALQLDALRSADHIRCFLLLFTLATRLRPCSDQSHAVGPLQLLNKCYYLLTVLQTGRNCNSVFRVLHASDLLEAIVASLLSVSAELGAERETPAGLEFLGTFQTFLAGFLQVIIDRKQSMCLNLERFIHFLASFKAVFSEETKESGKPGPEQLLLLALSVLARVLITSLQQSERNQYASKALLALLGQVTGLMAPVLQAHLIASSGLDPAFYILSVTVLLEAELCLRTDSSLEQGDKTGSEEVKAPDQVELQYPQLYQSTCSRVLEELLSCGDDLESLRKRLDFLGVFSSALELCSDAGFENGVLPVLSAVKSLLAAPWMTVQWVQSLEPQLIEILTHLAERCTGERSYVMARVITQGFEVANLWKGQHTDVLAAVTLTRLFLRCRLDEDPQKAFWLVAPQIITSLLVLSKEAAQEPLLTCKIILPVLETLAILVRRGEGRLLNPQHVHLAFNTLLCVPLERLKLEDYEKVFEGIHEVLFSVLKFHPKVMLKAAPSFLNCFNRLVISIMHEGRQKPDREKGSSTENEAILRCALLVRRMYTHIASVTKEFTQFSPFIVAQYINELQKVTLHPDVKRHLTEGLYEVLDLCVDYDIHFINMSLQMGVREVFKALYSNYVRYHKTKRQGEEKYTA</sequence>
<dbReference type="GeneTree" id="ENSGT00390000009258"/>
<protein>
    <submittedName>
        <fullName evidence="2">URB2 ribosome biogenesis homolog</fullName>
    </submittedName>
</protein>
<reference evidence="3" key="3">
    <citation type="journal article" date="2014" name="Nature">
        <title>Elephant shark genome provides unique insights into gnathostome evolution.</title>
        <authorList>
            <consortium name="International Elephant Shark Genome Sequencing Consortium"/>
            <person name="Venkatesh B."/>
            <person name="Lee A.P."/>
            <person name="Ravi V."/>
            <person name="Maurya A.K."/>
            <person name="Lian M.M."/>
            <person name="Swann J.B."/>
            <person name="Ohta Y."/>
            <person name="Flajnik M.F."/>
            <person name="Sutoh Y."/>
            <person name="Kasahara M."/>
            <person name="Hoon S."/>
            <person name="Gangu V."/>
            <person name="Roy S.W."/>
            <person name="Irimia M."/>
            <person name="Korzh V."/>
            <person name="Kondrychyn I."/>
            <person name="Lim Z.W."/>
            <person name="Tay B.H."/>
            <person name="Tohari S."/>
            <person name="Kong K.W."/>
            <person name="Ho S."/>
            <person name="Lorente-Galdos B."/>
            <person name="Quilez J."/>
            <person name="Marques-Bonet T."/>
            <person name="Raney B.J."/>
            <person name="Ingham P.W."/>
            <person name="Tay A."/>
            <person name="Hillier L.W."/>
            <person name="Minx P."/>
            <person name="Boehm T."/>
            <person name="Wilson R.K."/>
            <person name="Brenner S."/>
            <person name="Warren W.C."/>
        </authorList>
    </citation>
    <scope>NUCLEOTIDE SEQUENCE [LARGE SCALE GENOMIC DNA]</scope>
</reference>
<reference evidence="3" key="1">
    <citation type="journal article" date="2006" name="Science">
        <title>Ancient noncoding elements conserved in the human genome.</title>
        <authorList>
            <person name="Venkatesh B."/>
            <person name="Kirkness E.F."/>
            <person name="Loh Y.H."/>
            <person name="Halpern A.L."/>
            <person name="Lee A.P."/>
            <person name="Johnson J."/>
            <person name="Dandona N."/>
            <person name="Viswanathan L.D."/>
            <person name="Tay A."/>
            <person name="Venter J.C."/>
            <person name="Strausberg R.L."/>
            <person name="Brenner S."/>
        </authorList>
    </citation>
    <scope>NUCLEOTIDE SEQUENCE [LARGE SCALE GENOMIC DNA]</scope>
</reference>
<dbReference type="PANTHER" id="PTHR15682:SF2">
    <property type="entry name" value="UNHEALTHY RIBOSOME BIOGENESIS PROTEIN 2 HOMOLOG"/>
    <property type="match status" value="1"/>
</dbReference>
<reference evidence="3" key="2">
    <citation type="journal article" date="2007" name="PLoS Biol.">
        <title>Survey sequencing and comparative analysis of the elephant shark (Callorhinchus milii) genome.</title>
        <authorList>
            <person name="Venkatesh B."/>
            <person name="Kirkness E.F."/>
            <person name="Loh Y.H."/>
            <person name="Halpern A.L."/>
            <person name="Lee A.P."/>
            <person name="Johnson J."/>
            <person name="Dandona N."/>
            <person name="Viswanathan L.D."/>
            <person name="Tay A."/>
            <person name="Venter J.C."/>
            <person name="Strausberg R.L."/>
            <person name="Brenner S."/>
        </authorList>
    </citation>
    <scope>NUCLEOTIDE SEQUENCE [LARGE SCALE GENOMIC DNA]</scope>
</reference>
<organism evidence="2 3">
    <name type="scientific">Callorhinchus milii</name>
    <name type="common">Ghost shark</name>
    <dbReference type="NCBI Taxonomy" id="7868"/>
    <lineage>
        <taxon>Eukaryota</taxon>
        <taxon>Metazoa</taxon>
        <taxon>Chordata</taxon>
        <taxon>Craniata</taxon>
        <taxon>Vertebrata</taxon>
        <taxon>Chondrichthyes</taxon>
        <taxon>Holocephali</taxon>
        <taxon>Chimaeriformes</taxon>
        <taxon>Callorhinchidae</taxon>
        <taxon>Callorhinchus</taxon>
    </lineage>
</organism>
<evidence type="ECO:0000259" key="1">
    <source>
        <dbReference type="Pfam" id="PF10441"/>
    </source>
</evidence>
<dbReference type="InterPro" id="IPR052609">
    <property type="entry name" value="Ribosome_Biogenesis_Reg"/>
</dbReference>
<dbReference type="InterPro" id="IPR018849">
    <property type="entry name" value="Urb2/Npa2_C"/>
</dbReference>
<dbReference type="OMA" id="DYNHYHK"/>
<evidence type="ECO:0000313" key="3">
    <source>
        <dbReference type="Proteomes" id="UP000314986"/>
    </source>
</evidence>
<evidence type="ECO:0000313" key="2">
    <source>
        <dbReference type="Ensembl" id="ENSCMIP00000017571.1"/>
    </source>
</evidence>
<dbReference type="CTD" id="9816"/>
<dbReference type="STRING" id="7868.ENSCMIP00000017571"/>